<evidence type="ECO:0000313" key="1">
    <source>
        <dbReference type="EMBL" id="GJS59295.1"/>
    </source>
</evidence>
<dbReference type="Proteomes" id="UP001151760">
    <property type="component" value="Unassembled WGS sequence"/>
</dbReference>
<reference evidence="1" key="1">
    <citation type="journal article" date="2022" name="Int. J. Mol. Sci.">
        <title>Draft Genome of Tanacetum Coccineum: Genomic Comparison of Closely Related Tanacetum-Family Plants.</title>
        <authorList>
            <person name="Yamashiro T."/>
            <person name="Shiraishi A."/>
            <person name="Nakayama K."/>
            <person name="Satake H."/>
        </authorList>
    </citation>
    <scope>NUCLEOTIDE SEQUENCE</scope>
</reference>
<dbReference type="EMBL" id="BQNB010009139">
    <property type="protein sequence ID" value="GJS59295.1"/>
    <property type="molecule type" value="Genomic_DNA"/>
</dbReference>
<proteinExistence type="predicted"/>
<gene>
    <name evidence="1" type="ORF">Tco_0654079</name>
</gene>
<keyword evidence="2" id="KW-1185">Reference proteome</keyword>
<name>A0ABQ4X2E4_9ASTR</name>
<protein>
    <submittedName>
        <fullName evidence="1">Uncharacterized protein</fullName>
    </submittedName>
</protein>
<reference evidence="1" key="2">
    <citation type="submission" date="2022-01" db="EMBL/GenBank/DDBJ databases">
        <authorList>
            <person name="Yamashiro T."/>
            <person name="Shiraishi A."/>
            <person name="Satake H."/>
            <person name="Nakayama K."/>
        </authorList>
    </citation>
    <scope>NUCLEOTIDE SEQUENCE</scope>
</reference>
<comment type="caution">
    <text evidence="1">The sequence shown here is derived from an EMBL/GenBank/DDBJ whole genome shotgun (WGS) entry which is preliminary data.</text>
</comment>
<sequence length="148" mass="17328">MGMMKSTRNERNNGKYLSMVESSKATNKDYTKLLVTIEMLEYVFAKYGNKWHIEDDIVDVILEDFGYTYGKYYKGKGKVHDLKNRIEKLEVYKEAEHDQLKVNNDDKGKGKVQAEHDHLKVNKDMHFVVLSFSLTESSRINTTSYIFQ</sequence>
<accession>A0ABQ4X2E4</accession>
<organism evidence="1 2">
    <name type="scientific">Tanacetum coccineum</name>
    <dbReference type="NCBI Taxonomy" id="301880"/>
    <lineage>
        <taxon>Eukaryota</taxon>
        <taxon>Viridiplantae</taxon>
        <taxon>Streptophyta</taxon>
        <taxon>Embryophyta</taxon>
        <taxon>Tracheophyta</taxon>
        <taxon>Spermatophyta</taxon>
        <taxon>Magnoliopsida</taxon>
        <taxon>eudicotyledons</taxon>
        <taxon>Gunneridae</taxon>
        <taxon>Pentapetalae</taxon>
        <taxon>asterids</taxon>
        <taxon>campanulids</taxon>
        <taxon>Asterales</taxon>
        <taxon>Asteraceae</taxon>
        <taxon>Asteroideae</taxon>
        <taxon>Anthemideae</taxon>
        <taxon>Anthemidinae</taxon>
        <taxon>Tanacetum</taxon>
    </lineage>
</organism>
<evidence type="ECO:0000313" key="2">
    <source>
        <dbReference type="Proteomes" id="UP001151760"/>
    </source>
</evidence>